<proteinExistence type="predicted"/>
<dbReference type="InterPro" id="IPR032675">
    <property type="entry name" value="LRR_dom_sf"/>
</dbReference>
<sequence>MATTKKLQHRNLPSLPSETIDDIFKHIHDQSTLHTCLFVNRAWCRKIVAILWARPRPLVYKERSSKSLIETYVSCFDDEEKAILFSEESSNKEYLELKSPFFEYSAFLKELNYPLLRMAVRRCYRNLGSKEFSRKIKPNKPDLNPNRQVTIMKALCKLFVRTSHLDSLVLDSYDDLPSVGLFTKGQPYFTNLNKLIIHWTNTATNISGLVKRLPQICTGIRHLVVEFGIDDELEAENLASIIRAQQSITTFELTGTRNRVLSILTAIEETQTESLTSVKFSRVDYQWKSLDILGKCSKLRSLDMISDGPTSEGYISDEPTTVAKGSSFNLRSLKLSKQSPKLSAQVIRMGGISLKKLWLNTISPEIVSSILRSGTRVTHLYLDISETPQLDFSQHLKVIGGLRLNYLQLSSITPNDINNLLTAMTTTVPSTLRHLDLEQEFSLRFVGSFLKDCKAPLEELTLFPNMAIDTSYLTEIIGYAKGKSSLKFLHLNLSWESGLVNGRFTRAMTKELQKNIFTVDLGKLRGEEVQ</sequence>
<evidence type="ECO:0000313" key="1">
    <source>
        <dbReference type="EMBL" id="CAG8456695.1"/>
    </source>
</evidence>
<evidence type="ECO:0000313" key="2">
    <source>
        <dbReference type="Proteomes" id="UP000789570"/>
    </source>
</evidence>
<dbReference type="Gene3D" id="3.80.10.10">
    <property type="entry name" value="Ribonuclease Inhibitor"/>
    <property type="match status" value="1"/>
</dbReference>
<dbReference type="Proteomes" id="UP000789570">
    <property type="component" value="Unassembled WGS sequence"/>
</dbReference>
<protein>
    <submittedName>
        <fullName evidence="1">10351_t:CDS:1</fullName>
    </submittedName>
</protein>
<accession>A0A9N8YUJ0</accession>
<comment type="caution">
    <text evidence="1">The sequence shown here is derived from an EMBL/GenBank/DDBJ whole genome shotgun (WGS) entry which is preliminary data.</text>
</comment>
<dbReference type="EMBL" id="CAJVPQ010000202">
    <property type="protein sequence ID" value="CAG8456695.1"/>
    <property type="molecule type" value="Genomic_DNA"/>
</dbReference>
<dbReference type="AlphaFoldDB" id="A0A9N8YUJ0"/>
<dbReference type="OrthoDB" id="2326415at2759"/>
<reference evidence="1" key="1">
    <citation type="submission" date="2021-06" db="EMBL/GenBank/DDBJ databases">
        <authorList>
            <person name="Kallberg Y."/>
            <person name="Tangrot J."/>
            <person name="Rosling A."/>
        </authorList>
    </citation>
    <scope>NUCLEOTIDE SEQUENCE</scope>
    <source>
        <strain evidence="1">UK204</strain>
    </source>
</reference>
<keyword evidence="2" id="KW-1185">Reference proteome</keyword>
<dbReference type="SUPFAM" id="SSF52047">
    <property type="entry name" value="RNI-like"/>
    <property type="match status" value="1"/>
</dbReference>
<name>A0A9N8YUJ0_9GLOM</name>
<gene>
    <name evidence="1" type="ORF">FCALED_LOCUS1536</name>
</gene>
<organism evidence="1 2">
    <name type="scientific">Funneliformis caledonium</name>
    <dbReference type="NCBI Taxonomy" id="1117310"/>
    <lineage>
        <taxon>Eukaryota</taxon>
        <taxon>Fungi</taxon>
        <taxon>Fungi incertae sedis</taxon>
        <taxon>Mucoromycota</taxon>
        <taxon>Glomeromycotina</taxon>
        <taxon>Glomeromycetes</taxon>
        <taxon>Glomerales</taxon>
        <taxon>Glomeraceae</taxon>
        <taxon>Funneliformis</taxon>
    </lineage>
</organism>